<dbReference type="Gene3D" id="2.60.40.1140">
    <property type="entry name" value="Collagen-binding surface protein Cna, B-type domain"/>
    <property type="match status" value="4"/>
</dbReference>
<dbReference type="Pfam" id="PF24547">
    <property type="entry name" value="DUF7601"/>
    <property type="match status" value="1"/>
</dbReference>
<evidence type="ECO:0000256" key="5">
    <source>
        <dbReference type="SAM" id="MobiDB-lite"/>
    </source>
</evidence>
<comment type="caution">
    <text evidence="8">The sequence shown here is derived from an EMBL/GenBank/DDBJ whole genome shotgun (WGS) entry which is preliminary data.</text>
</comment>
<keyword evidence="6" id="KW-1133">Transmembrane helix</keyword>
<dbReference type="InterPro" id="IPR019931">
    <property type="entry name" value="LPXTG_anchor"/>
</dbReference>
<sequence length="466" mass="50403">KDWADVDDVENRPDDLTLTVERTTDQNPSGTTQWEKVEGLTWTWTKNGQNDAQWTITFDDLPLYDVATGDPYTYRVREETVPEGYVCEEIECDEPLVFHFKNARYEPIDIPVQKYWVDNNDHFGWRKPVTVELYANDEATGKTLTLGPSIAETIANFFTGGDAGWGGVFENLPKYDDEGRIIQYTIVETTDLAHYGDPDYNPVDDTLTVTNTANGELTVRKTVLGNGTDPGAAFHFTVTLDKALNGAYGDMTFTGGVAEFTLQNGQSKTAGDLPAGTAYTVTEAEAGKGAYITTSTGASGRIEPGATVEAAFTNDLRRISVPVTKRWEDDNDRLGIRPASITVKLRADGADTGKTLTLNSENGWSGSFAGLPEYENGQKIAYTVEEVQVRGYATQITGDAGGYLIVNRLLPSEGGAPQDPAPTAAPAQIIPQTGDDLPVGLLAGLAIAAAGALAVLLALRKRRGRK</sequence>
<dbReference type="NCBIfam" id="TIGR01167">
    <property type="entry name" value="LPXTG_anchor"/>
    <property type="match status" value="1"/>
</dbReference>
<organism evidence="8 9">
    <name type="scientific">Candidatus Gemmiger excrementipullorum</name>
    <dbReference type="NCBI Taxonomy" id="2838610"/>
    <lineage>
        <taxon>Bacteria</taxon>
        <taxon>Bacillati</taxon>
        <taxon>Bacillota</taxon>
        <taxon>Clostridia</taxon>
        <taxon>Eubacteriales</taxon>
        <taxon>Gemmiger</taxon>
    </lineage>
</organism>
<dbReference type="InterPro" id="IPR055382">
    <property type="entry name" value="DUF7601"/>
</dbReference>
<dbReference type="SUPFAM" id="SSF49478">
    <property type="entry name" value="Cna protein B-type domain"/>
    <property type="match status" value="3"/>
</dbReference>
<feature type="domain" description="Gram-positive cocci surface proteins LPxTG" evidence="7">
    <location>
        <begin position="430"/>
        <end position="466"/>
    </location>
</feature>
<gene>
    <name evidence="8" type="ORF">H9846_05685</name>
</gene>
<keyword evidence="6" id="KW-0472">Membrane</keyword>
<accession>A0A9D2BVG4</accession>
<reference evidence="8" key="2">
    <citation type="submission" date="2021-04" db="EMBL/GenBank/DDBJ databases">
        <authorList>
            <person name="Gilroy R."/>
        </authorList>
    </citation>
    <scope>NUCLEOTIDE SEQUENCE</scope>
    <source>
        <strain evidence="8">ChiHecec2B26-7398</strain>
    </source>
</reference>
<keyword evidence="1" id="KW-0134">Cell wall</keyword>
<reference evidence="8" key="1">
    <citation type="journal article" date="2021" name="PeerJ">
        <title>Extensive microbial diversity within the chicken gut microbiome revealed by metagenomics and culture.</title>
        <authorList>
            <person name="Gilroy R."/>
            <person name="Ravi A."/>
            <person name="Getino M."/>
            <person name="Pursley I."/>
            <person name="Horton D.L."/>
            <person name="Alikhan N.F."/>
            <person name="Baker D."/>
            <person name="Gharbi K."/>
            <person name="Hall N."/>
            <person name="Watson M."/>
            <person name="Adriaenssens E.M."/>
            <person name="Foster-Nyarko E."/>
            <person name="Jarju S."/>
            <person name="Secka A."/>
            <person name="Antonio M."/>
            <person name="Oren A."/>
            <person name="Chaudhuri R.R."/>
            <person name="La Ragione R."/>
            <person name="Hildebrand F."/>
            <person name="Pallen M.J."/>
        </authorList>
    </citation>
    <scope>NUCLEOTIDE SEQUENCE</scope>
    <source>
        <strain evidence="8">ChiHecec2B26-7398</strain>
    </source>
</reference>
<proteinExistence type="predicted"/>
<dbReference type="PROSITE" id="PS50847">
    <property type="entry name" value="GRAM_POS_ANCHORING"/>
    <property type="match status" value="1"/>
</dbReference>
<evidence type="ECO:0000313" key="8">
    <source>
        <dbReference type="EMBL" id="HIX94929.1"/>
    </source>
</evidence>
<evidence type="ECO:0000259" key="7">
    <source>
        <dbReference type="PROSITE" id="PS50847"/>
    </source>
</evidence>
<feature type="transmembrane region" description="Helical" evidence="6">
    <location>
        <begin position="437"/>
        <end position="459"/>
    </location>
</feature>
<feature type="compositionally biased region" description="Basic and acidic residues" evidence="5">
    <location>
        <begin position="1"/>
        <end position="15"/>
    </location>
</feature>
<protein>
    <submittedName>
        <fullName evidence="8">Cna B-type domain-containing protein</fullName>
    </submittedName>
</protein>
<name>A0A9D2BVG4_9FIRM</name>
<evidence type="ECO:0000256" key="2">
    <source>
        <dbReference type="ARBA" id="ARBA00022525"/>
    </source>
</evidence>
<evidence type="ECO:0000256" key="1">
    <source>
        <dbReference type="ARBA" id="ARBA00022512"/>
    </source>
</evidence>
<evidence type="ECO:0000256" key="6">
    <source>
        <dbReference type="SAM" id="Phobius"/>
    </source>
</evidence>
<feature type="region of interest" description="Disordered" evidence="5">
    <location>
        <begin position="1"/>
        <end position="32"/>
    </location>
</feature>
<dbReference type="EMBL" id="DXEI01000084">
    <property type="protein sequence ID" value="HIX94929.1"/>
    <property type="molecule type" value="Genomic_DNA"/>
</dbReference>
<dbReference type="Proteomes" id="UP000886751">
    <property type="component" value="Unassembled WGS sequence"/>
</dbReference>
<keyword evidence="2" id="KW-0964">Secreted</keyword>
<keyword evidence="4" id="KW-0572">Peptidoglycan-anchor</keyword>
<dbReference type="AlphaFoldDB" id="A0A9D2BVG4"/>
<evidence type="ECO:0000256" key="3">
    <source>
        <dbReference type="ARBA" id="ARBA00022729"/>
    </source>
</evidence>
<feature type="non-terminal residue" evidence="8">
    <location>
        <position position="1"/>
    </location>
</feature>
<keyword evidence="3" id="KW-0732">Signal</keyword>
<evidence type="ECO:0000256" key="4">
    <source>
        <dbReference type="ARBA" id="ARBA00023088"/>
    </source>
</evidence>
<dbReference type="InterPro" id="IPR008454">
    <property type="entry name" value="Collagen-bd_Cna-like_B-typ_dom"/>
</dbReference>
<evidence type="ECO:0000313" key="9">
    <source>
        <dbReference type="Proteomes" id="UP000886751"/>
    </source>
</evidence>
<dbReference type="Pfam" id="PF05738">
    <property type="entry name" value="Cna_B"/>
    <property type="match status" value="3"/>
</dbReference>
<keyword evidence="6" id="KW-0812">Transmembrane</keyword>
<dbReference type="CDD" id="cd00222">
    <property type="entry name" value="CollagenBindB"/>
    <property type="match status" value="2"/>
</dbReference>